<feature type="domain" description="Methyltransferase" evidence="2">
    <location>
        <begin position="10"/>
        <end position="110"/>
    </location>
</feature>
<name>A0A1Y1UYR2_9FUNG</name>
<gene>
    <name evidence="3" type="ORF">BCR36DRAFT_586594</name>
</gene>
<dbReference type="GO" id="GO:0008168">
    <property type="term" value="F:methyltransferase activity"/>
    <property type="evidence" value="ECO:0007669"/>
    <property type="project" value="UniProtKB-KW"/>
</dbReference>
<evidence type="ECO:0000259" key="2">
    <source>
        <dbReference type="Pfam" id="PF13649"/>
    </source>
</evidence>
<keyword evidence="1 3" id="KW-0808">Transferase</keyword>
<keyword evidence="3" id="KW-0489">Methyltransferase</keyword>
<dbReference type="SUPFAM" id="SSF53335">
    <property type="entry name" value="S-adenosyl-L-methionine-dependent methyltransferases"/>
    <property type="match status" value="1"/>
</dbReference>
<protein>
    <submittedName>
        <fullName evidence="3">S-adenosyl-L-methionine-dependent methyltransferase</fullName>
    </submittedName>
</protein>
<evidence type="ECO:0000313" key="4">
    <source>
        <dbReference type="Proteomes" id="UP000193719"/>
    </source>
</evidence>
<dbReference type="Proteomes" id="UP000193719">
    <property type="component" value="Unassembled WGS sequence"/>
</dbReference>
<dbReference type="Gene3D" id="3.40.50.150">
    <property type="entry name" value="Vaccinia Virus protein VP39"/>
    <property type="match status" value="1"/>
</dbReference>
<accession>A0A1Y1UYR2</accession>
<reference evidence="3 4" key="2">
    <citation type="submission" date="2016-08" db="EMBL/GenBank/DDBJ databases">
        <title>Pervasive Adenine N6-methylation of Active Genes in Fungi.</title>
        <authorList>
            <consortium name="DOE Joint Genome Institute"/>
            <person name="Mondo S.J."/>
            <person name="Dannebaum R.O."/>
            <person name="Kuo R.C."/>
            <person name="Labutti K."/>
            <person name="Haridas S."/>
            <person name="Kuo A."/>
            <person name="Salamov A."/>
            <person name="Ahrendt S.R."/>
            <person name="Lipzen A."/>
            <person name="Sullivan W."/>
            <person name="Andreopoulos W.B."/>
            <person name="Clum A."/>
            <person name="Lindquist E."/>
            <person name="Daum C."/>
            <person name="Ramamoorthy G.K."/>
            <person name="Gryganskyi A."/>
            <person name="Culley D."/>
            <person name="Magnuson J.K."/>
            <person name="James T.Y."/>
            <person name="O'Malley M.A."/>
            <person name="Stajich J.E."/>
            <person name="Spatafora J.W."/>
            <person name="Visel A."/>
            <person name="Grigoriev I.V."/>
        </authorList>
    </citation>
    <scope>NUCLEOTIDE SEQUENCE [LARGE SCALE GENOMIC DNA]</scope>
    <source>
        <strain evidence="4">finn</strain>
    </source>
</reference>
<dbReference type="AlphaFoldDB" id="A0A1Y1UYR2"/>
<feature type="non-terminal residue" evidence="3">
    <location>
        <position position="192"/>
    </location>
</feature>
<dbReference type="EMBL" id="MCFH01000051">
    <property type="protein sequence ID" value="ORX43659.1"/>
    <property type="molecule type" value="Genomic_DNA"/>
</dbReference>
<dbReference type="STRING" id="1754191.A0A1Y1UYR2"/>
<proteinExistence type="predicted"/>
<dbReference type="InterPro" id="IPR029063">
    <property type="entry name" value="SAM-dependent_MTases_sf"/>
</dbReference>
<keyword evidence="4" id="KW-1185">Reference proteome</keyword>
<organism evidence="3 4">
    <name type="scientific">Piromyces finnis</name>
    <dbReference type="NCBI Taxonomy" id="1754191"/>
    <lineage>
        <taxon>Eukaryota</taxon>
        <taxon>Fungi</taxon>
        <taxon>Fungi incertae sedis</taxon>
        <taxon>Chytridiomycota</taxon>
        <taxon>Chytridiomycota incertae sedis</taxon>
        <taxon>Neocallimastigomycetes</taxon>
        <taxon>Neocallimastigales</taxon>
        <taxon>Neocallimastigaceae</taxon>
        <taxon>Piromyces</taxon>
    </lineage>
</organism>
<dbReference type="CDD" id="cd02440">
    <property type="entry name" value="AdoMet_MTases"/>
    <property type="match status" value="1"/>
</dbReference>
<dbReference type="OrthoDB" id="540004at2759"/>
<evidence type="ECO:0000256" key="1">
    <source>
        <dbReference type="ARBA" id="ARBA00022679"/>
    </source>
</evidence>
<reference evidence="3 4" key="1">
    <citation type="submission" date="2016-08" db="EMBL/GenBank/DDBJ databases">
        <title>Genomes of anaerobic fungi encode conserved fungal cellulosomes for biomass hydrolysis.</title>
        <authorList>
            <consortium name="DOE Joint Genome Institute"/>
            <person name="Haitjema C.H."/>
            <person name="Gilmore S.P."/>
            <person name="Henske J.K."/>
            <person name="Solomon K.V."/>
            <person name="De Groot R."/>
            <person name="Kuo A."/>
            <person name="Mondo S.J."/>
            <person name="Salamov A.A."/>
            <person name="Labutti K."/>
            <person name="Zhao Z."/>
            <person name="Chiniquy J."/>
            <person name="Barry K."/>
            <person name="Brewer H.M."/>
            <person name="Purvine S.O."/>
            <person name="Wright A.T."/>
            <person name="Boxma B."/>
            <person name="Van Alen T."/>
            <person name="Hackstein J.H."/>
            <person name="Baker S.E."/>
            <person name="Grigoriev I.V."/>
            <person name="O'Malley M.A."/>
        </authorList>
    </citation>
    <scope>NUCLEOTIDE SEQUENCE [LARGE SCALE GENOMIC DNA]</scope>
    <source>
        <strain evidence="4">finn</strain>
    </source>
</reference>
<sequence>MKTDNPSPRILDIGAGTGLFSNIVLSKFPQAKITLLDVTEKMLDMSKERFKGNDNITYLCQDMANVDESISKSFEGQFDYIISGLAIHHLTNDEKKSVYTKCYQWLKEGGLFINCDQIISPIPELEAMNVKIWYNKMKESGIEEEAINMVKERSKLDKCTTVPHQIELLKEAGFSTCDLLYKYLVFAVFYGY</sequence>
<dbReference type="PANTHER" id="PTHR43861">
    <property type="entry name" value="TRANS-ACONITATE 2-METHYLTRANSFERASE-RELATED"/>
    <property type="match status" value="1"/>
</dbReference>
<dbReference type="GO" id="GO:0032259">
    <property type="term" value="P:methylation"/>
    <property type="evidence" value="ECO:0007669"/>
    <property type="project" value="UniProtKB-KW"/>
</dbReference>
<comment type="caution">
    <text evidence="3">The sequence shown here is derived from an EMBL/GenBank/DDBJ whole genome shotgun (WGS) entry which is preliminary data.</text>
</comment>
<dbReference type="Pfam" id="PF13649">
    <property type="entry name" value="Methyltransf_25"/>
    <property type="match status" value="1"/>
</dbReference>
<dbReference type="InterPro" id="IPR041698">
    <property type="entry name" value="Methyltransf_25"/>
</dbReference>
<evidence type="ECO:0000313" key="3">
    <source>
        <dbReference type="EMBL" id="ORX43659.1"/>
    </source>
</evidence>